<evidence type="ECO:0000313" key="3">
    <source>
        <dbReference type="Proteomes" id="UP000027222"/>
    </source>
</evidence>
<organism evidence="2 3">
    <name type="scientific">Galerina marginata (strain CBS 339.88)</name>
    <dbReference type="NCBI Taxonomy" id="685588"/>
    <lineage>
        <taxon>Eukaryota</taxon>
        <taxon>Fungi</taxon>
        <taxon>Dikarya</taxon>
        <taxon>Basidiomycota</taxon>
        <taxon>Agaricomycotina</taxon>
        <taxon>Agaricomycetes</taxon>
        <taxon>Agaricomycetidae</taxon>
        <taxon>Agaricales</taxon>
        <taxon>Agaricineae</taxon>
        <taxon>Strophariaceae</taxon>
        <taxon>Galerina</taxon>
    </lineage>
</organism>
<feature type="region of interest" description="Disordered" evidence="1">
    <location>
        <begin position="161"/>
        <end position="191"/>
    </location>
</feature>
<name>A0A067TDD3_GALM3</name>
<evidence type="ECO:0000313" key="2">
    <source>
        <dbReference type="EMBL" id="KDR77904.1"/>
    </source>
</evidence>
<proteinExistence type="predicted"/>
<gene>
    <name evidence="2" type="ORF">GALMADRAFT_244864</name>
</gene>
<accession>A0A067TDD3</accession>
<dbReference type="HOGENOM" id="CLU_122476_0_0_1"/>
<sequence>MYLTPLATSMQSKQSHVDMPSAPFPPYFGPLASANPDLDGLVKSQALARIKRQMYHHLKTIAPENPGQHLPHKRHHIESVPRLATGTGFSGQLNAGRWYQFCETCDRFVIHYLTDALDSRLLTGASDFGRLYDTFQEIRQYEDGDFPSTGSAATRVRYERRSEQDDHIVSSPAAPGLKPFPCPSPLQEFFD</sequence>
<keyword evidence="3" id="KW-1185">Reference proteome</keyword>
<reference evidence="3" key="1">
    <citation type="journal article" date="2014" name="Proc. Natl. Acad. Sci. U.S.A.">
        <title>Extensive sampling of basidiomycete genomes demonstrates inadequacy of the white-rot/brown-rot paradigm for wood decay fungi.</title>
        <authorList>
            <person name="Riley R."/>
            <person name="Salamov A.A."/>
            <person name="Brown D.W."/>
            <person name="Nagy L.G."/>
            <person name="Floudas D."/>
            <person name="Held B.W."/>
            <person name="Levasseur A."/>
            <person name="Lombard V."/>
            <person name="Morin E."/>
            <person name="Otillar R."/>
            <person name="Lindquist E.A."/>
            <person name="Sun H."/>
            <person name="LaButti K.M."/>
            <person name="Schmutz J."/>
            <person name="Jabbour D."/>
            <person name="Luo H."/>
            <person name="Baker S.E."/>
            <person name="Pisabarro A.G."/>
            <person name="Walton J.D."/>
            <person name="Blanchette R.A."/>
            <person name="Henrissat B."/>
            <person name="Martin F."/>
            <person name="Cullen D."/>
            <person name="Hibbett D.S."/>
            <person name="Grigoriev I.V."/>
        </authorList>
    </citation>
    <scope>NUCLEOTIDE SEQUENCE [LARGE SCALE GENOMIC DNA]</scope>
    <source>
        <strain evidence="3">CBS 339.88</strain>
    </source>
</reference>
<protein>
    <submittedName>
        <fullName evidence="2">Uncharacterized protein</fullName>
    </submittedName>
</protein>
<dbReference type="EMBL" id="KL142375">
    <property type="protein sequence ID" value="KDR77904.1"/>
    <property type="molecule type" value="Genomic_DNA"/>
</dbReference>
<evidence type="ECO:0000256" key="1">
    <source>
        <dbReference type="SAM" id="MobiDB-lite"/>
    </source>
</evidence>
<dbReference type="OrthoDB" id="3094001at2759"/>
<dbReference type="AlphaFoldDB" id="A0A067TDD3"/>
<dbReference type="Proteomes" id="UP000027222">
    <property type="component" value="Unassembled WGS sequence"/>
</dbReference>